<name>A0A9E8S9Z8_9MICO</name>
<reference evidence="1" key="1">
    <citation type="submission" date="2022-11" db="EMBL/GenBank/DDBJ databases">
        <title>Description of Microcella daejonensis nov. sp, isolated from riverside soil.</title>
        <authorList>
            <person name="Molina K.M."/>
            <person name="Kim S.B."/>
        </authorList>
    </citation>
    <scope>NUCLEOTIDE SEQUENCE</scope>
    <source>
        <strain evidence="1">MMS21-STM12</strain>
    </source>
</reference>
<evidence type="ECO:0000313" key="2">
    <source>
        <dbReference type="Proteomes" id="UP001164706"/>
    </source>
</evidence>
<dbReference type="KEGG" id="mdb:OVN18_03340"/>
<dbReference type="EMBL" id="CP113089">
    <property type="protein sequence ID" value="WAB82056.1"/>
    <property type="molecule type" value="Genomic_DNA"/>
</dbReference>
<keyword evidence="2" id="KW-1185">Reference proteome</keyword>
<dbReference type="Proteomes" id="UP001164706">
    <property type="component" value="Chromosome"/>
</dbReference>
<organism evidence="1 2">
    <name type="scientific">Microcella daejeonensis</name>
    <dbReference type="NCBI Taxonomy" id="2994971"/>
    <lineage>
        <taxon>Bacteria</taxon>
        <taxon>Bacillati</taxon>
        <taxon>Actinomycetota</taxon>
        <taxon>Actinomycetes</taxon>
        <taxon>Micrococcales</taxon>
        <taxon>Microbacteriaceae</taxon>
        <taxon>Microcella</taxon>
    </lineage>
</organism>
<sequence length="176" mass="19527">MTTERSGTFRRDRSGRPLAWGGFGGFEEFIRQQGGIVTRAELLDAGWTPDELRIATGSFRRPTRLRHGWYCSTDVPDIVRRAWACGGPLACWSALGWYADHGSETARTAIGDRSPTSHNSASTIHISVESRGHARRVELDPPPLIVRHSLTTADSPRARWAVPVDVALRQTRYCTG</sequence>
<dbReference type="RefSeq" id="WP_267781901.1">
    <property type="nucleotide sequence ID" value="NZ_CP113089.1"/>
</dbReference>
<dbReference type="AlphaFoldDB" id="A0A9E8S9Z8"/>
<accession>A0A9E8S9Z8</accession>
<proteinExistence type="predicted"/>
<evidence type="ECO:0000313" key="1">
    <source>
        <dbReference type="EMBL" id="WAB82056.1"/>
    </source>
</evidence>
<protein>
    <submittedName>
        <fullName evidence="1">Uncharacterized protein</fullName>
    </submittedName>
</protein>
<gene>
    <name evidence="1" type="ORF">OVN18_03340</name>
</gene>